<reference evidence="1 2" key="1">
    <citation type="journal article" date="2022" name="G3 (Bethesda)">
        <title>Enemy or ally: a genomic approach to elucidate the lifestyle of Phyllosticta citrichinaensis.</title>
        <authorList>
            <person name="Buijs V.A."/>
            <person name="Groenewald J.Z."/>
            <person name="Haridas S."/>
            <person name="LaButti K.M."/>
            <person name="Lipzen A."/>
            <person name="Martin F.M."/>
            <person name="Barry K."/>
            <person name="Grigoriev I.V."/>
            <person name="Crous P.W."/>
            <person name="Seidl M.F."/>
        </authorList>
    </citation>
    <scope>NUCLEOTIDE SEQUENCE [LARGE SCALE GENOMIC DNA]</scope>
    <source>
        <strain evidence="1 2">CBS 129764</strain>
    </source>
</reference>
<organism evidence="1 2">
    <name type="scientific">Phyllosticta citrichinensis</name>
    <dbReference type="NCBI Taxonomy" id="1130410"/>
    <lineage>
        <taxon>Eukaryota</taxon>
        <taxon>Fungi</taxon>
        <taxon>Dikarya</taxon>
        <taxon>Ascomycota</taxon>
        <taxon>Pezizomycotina</taxon>
        <taxon>Dothideomycetes</taxon>
        <taxon>Dothideomycetes incertae sedis</taxon>
        <taxon>Botryosphaeriales</taxon>
        <taxon>Phyllostictaceae</taxon>
        <taxon>Phyllosticta</taxon>
    </lineage>
</organism>
<protein>
    <submittedName>
        <fullName evidence="1">Uncharacterized protein</fullName>
    </submittedName>
</protein>
<keyword evidence="2" id="KW-1185">Reference proteome</keyword>
<comment type="caution">
    <text evidence="1">The sequence shown here is derived from an EMBL/GenBank/DDBJ whole genome shotgun (WGS) entry which is preliminary data.</text>
</comment>
<dbReference type="EMBL" id="JBBWUH010000007">
    <property type="protein sequence ID" value="KAK8161619.1"/>
    <property type="molecule type" value="Genomic_DNA"/>
</dbReference>
<dbReference type="Proteomes" id="UP001456524">
    <property type="component" value="Unassembled WGS sequence"/>
</dbReference>
<gene>
    <name evidence="1" type="ORF">IWX90DRAFT_275049</name>
</gene>
<proteinExistence type="predicted"/>
<accession>A0ABR1XNB0</accession>
<evidence type="ECO:0000313" key="2">
    <source>
        <dbReference type="Proteomes" id="UP001456524"/>
    </source>
</evidence>
<name>A0ABR1XNB0_9PEZI</name>
<evidence type="ECO:0000313" key="1">
    <source>
        <dbReference type="EMBL" id="KAK8161619.1"/>
    </source>
</evidence>
<sequence length="268" mass="29494">MDDYRVFRWLRGECPSPEQASKATIRAAAAAIRQPSQATRLVLDKATKLGACRIVAPAFSPHPEGELLISHVFFAHHTSSLFHSFPNDLTVFAPSLRTHDAVFSSLRTVCNYPAEWSISTCSPSIYPSSSAHRQPPKRNRVMEWSSIAANPRDSVLACRPQHLSICRCAARHSYYTLPVLSFSSTIPFAAFVLLSRSTCLTQEYHPFVSLLPSSEMSQPASLPVQVNSDIQYQTSTHSSINLSWCSGTAHRHNGIASKVEQVASTIPG</sequence>